<dbReference type="Proteomes" id="UP000177268">
    <property type="component" value="Unassembled WGS sequence"/>
</dbReference>
<evidence type="ECO:0000256" key="4">
    <source>
        <dbReference type="PROSITE-ProRule" id="PRU00354"/>
    </source>
</evidence>
<feature type="domain" description="PABS" evidence="5">
    <location>
        <begin position="1"/>
        <end position="218"/>
    </location>
</feature>
<dbReference type="PANTHER" id="PTHR43317">
    <property type="entry name" value="THERMOSPERMINE SYNTHASE ACAULIS5"/>
    <property type="match status" value="1"/>
</dbReference>
<name>A0A1F5ZGN8_9BACT</name>
<accession>A0A1F5ZGN8</accession>
<evidence type="ECO:0000256" key="3">
    <source>
        <dbReference type="ARBA" id="ARBA00023115"/>
    </source>
</evidence>
<comment type="caution">
    <text evidence="6">The sequence shown here is derived from an EMBL/GenBank/DDBJ whole genome shotgun (WGS) entry which is preliminary data.</text>
</comment>
<proteinExistence type="inferred from homology"/>
<evidence type="ECO:0000256" key="1">
    <source>
        <dbReference type="ARBA" id="ARBA00007867"/>
    </source>
</evidence>
<dbReference type="CDD" id="cd02440">
    <property type="entry name" value="AdoMet_MTases"/>
    <property type="match status" value="1"/>
</dbReference>
<dbReference type="InterPro" id="IPR029063">
    <property type="entry name" value="SAM-dependent_MTases_sf"/>
</dbReference>
<dbReference type="GO" id="GO:0010487">
    <property type="term" value="F:thermospermine synthase activity"/>
    <property type="evidence" value="ECO:0007669"/>
    <property type="project" value="TreeGrafter"/>
</dbReference>
<dbReference type="STRING" id="1798370.A2Z00_00030"/>
<dbReference type="Pfam" id="PF13649">
    <property type="entry name" value="Methyltransf_25"/>
    <property type="match status" value="1"/>
</dbReference>
<evidence type="ECO:0000313" key="7">
    <source>
        <dbReference type="Proteomes" id="UP000177268"/>
    </source>
</evidence>
<dbReference type="AlphaFoldDB" id="A0A1F5ZGN8"/>
<keyword evidence="3 4" id="KW-0620">Polyamine biosynthesis</keyword>
<sequence length="218" mass="25107">MSWLSYIFPKKIATFHSKYNRDIAVIERNARPVLLVNGIQQSGPYTTKLWKKVLASMPPQSEKSIATVLVFGVGGGTLFPMLKKRYPNASVTAVDIDAEIIQIAKKYFGLNNFFDVRLICHDARKFLIDAAKKKEAFDLIIIDLYIGNDVPQFVTLEPFLRSVGRIVAPKGFVIQNYYSFQDQEKNSQILLDRLQKIYQSVIRKQILRNVFYYCYSLH</sequence>
<dbReference type="NCBIfam" id="NF037959">
    <property type="entry name" value="MFS_SpdSyn"/>
    <property type="match status" value="1"/>
</dbReference>
<feature type="active site" description="Proton acceptor" evidence="4">
    <location>
        <position position="143"/>
    </location>
</feature>
<protein>
    <recommendedName>
        <fullName evidence="5">PABS domain-containing protein</fullName>
    </recommendedName>
</protein>
<dbReference type="GO" id="GO:0006596">
    <property type="term" value="P:polyamine biosynthetic process"/>
    <property type="evidence" value="ECO:0007669"/>
    <property type="project" value="UniProtKB-UniRule"/>
</dbReference>
<gene>
    <name evidence="6" type="ORF">A2Z00_00030</name>
</gene>
<comment type="similarity">
    <text evidence="1">Belongs to the spermidine/spermine synthase family.</text>
</comment>
<dbReference type="PANTHER" id="PTHR43317:SF1">
    <property type="entry name" value="THERMOSPERMINE SYNTHASE ACAULIS5"/>
    <property type="match status" value="1"/>
</dbReference>
<evidence type="ECO:0000313" key="6">
    <source>
        <dbReference type="EMBL" id="OGG11669.1"/>
    </source>
</evidence>
<keyword evidence="2 4" id="KW-0808">Transferase</keyword>
<dbReference type="SUPFAM" id="SSF53335">
    <property type="entry name" value="S-adenosyl-L-methionine-dependent methyltransferases"/>
    <property type="match status" value="1"/>
</dbReference>
<dbReference type="InterPro" id="IPR030374">
    <property type="entry name" value="PABS"/>
</dbReference>
<dbReference type="EMBL" id="MFIZ01000020">
    <property type="protein sequence ID" value="OGG11669.1"/>
    <property type="molecule type" value="Genomic_DNA"/>
</dbReference>
<evidence type="ECO:0000259" key="5">
    <source>
        <dbReference type="PROSITE" id="PS51006"/>
    </source>
</evidence>
<evidence type="ECO:0000256" key="2">
    <source>
        <dbReference type="ARBA" id="ARBA00022679"/>
    </source>
</evidence>
<reference evidence="6 7" key="1">
    <citation type="journal article" date="2016" name="Nat. Commun.">
        <title>Thousands of microbial genomes shed light on interconnected biogeochemical processes in an aquifer system.</title>
        <authorList>
            <person name="Anantharaman K."/>
            <person name="Brown C.T."/>
            <person name="Hug L.A."/>
            <person name="Sharon I."/>
            <person name="Castelle C.J."/>
            <person name="Probst A.J."/>
            <person name="Thomas B.C."/>
            <person name="Singh A."/>
            <person name="Wilkins M.J."/>
            <person name="Karaoz U."/>
            <person name="Brodie E.L."/>
            <person name="Williams K.H."/>
            <person name="Hubbard S.S."/>
            <person name="Banfield J.F."/>
        </authorList>
    </citation>
    <scope>NUCLEOTIDE SEQUENCE [LARGE SCALE GENOMIC DNA]</scope>
</reference>
<dbReference type="PROSITE" id="PS51006">
    <property type="entry name" value="PABS_2"/>
    <property type="match status" value="1"/>
</dbReference>
<dbReference type="Gene3D" id="3.40.50.150">
    <property type="entry name" value="Vaccinia Virus protein VP39"/>
    <property type="match status" value="1"/>
</dbReference>
<dbReference type="InterPro" id="IPR041698">
    <property type="entry name" value="Methyltransf_25"/>
</dbReference>
<organism evidence="6 7">
    <name type="scientific">Candidatus Gottesmanbacteria bacterium RBG_13_45_10</name>
    <dbReference type="NCBI Taxonomy" id="1798370"/>
    <lineage>
        <taxon>Bacteria</taxon>
        <taxon>Candidatus Gottesmaniibacteriota</taxon>
    </lineage>
</organism>